<protein>
    <submittedName>
        <fullName evidence="2">Uncharacterized protein</fullName>
    </submittedName>
</protein>
<evidence type="ECO:0000313" key="2">
    <source>
        <dbReference type="EMBL" id="KAL1265146.1"/>
    </source>
</evidence>
<keyword evidence="3" id="KW-1185">Reference proteome</keyword>
<accession>A0ABR3MJ92</accession>
<sequence length="430" mass="47082">MLEDVGTEEELADEGFVDSGLDPTIGLLDPSSGPSPATTSSAIISTPTSLQTTAGPSISLATTPTSSPSELPAMTPAAPQLAVDERCIPRMDKVDSLAEYLVELRNETGQTLNSQQASTIISLWQNLPYDQQRVAYSAWHQSHLTTGRFRIDRIPCPVARLLPSGLAVIFVKLCNIHKTPKKQGKHALTRWTLILRDYSKIRQLVSGNGAVMQSSTLQLFDVNQTTLIQWHNKRLKRQECNILQQGVNLPASIPDAPVSLPPVQVRPTAAPPQPGPQHQYHLPQSTAGQAVVKRKSAGLAQHTHSLQSVCPSLPVQRQLFPQQTSLPTPATFPTVSSPSPASDPLVYVFLNPQVNASKRIAPAGPLSSPPPARRPYNRKVDKNKCSQCQQPRNKESGHSQYYGSIYCPKNAGISLDQWMEEMRRKRADKK</sequence>
<dbReference type="PANTHER" id="PTHR47773">
    <property type="entry name" value="SI:DKEY-9I5.2-RELATED"/>
    <property type="match status" value="1"/>
</dbReference>
<proteinExistence type="predicted"/>
<evidence type="ECO:0000313" key="3">
    <source>
        <dbReference type="Proteomes" id="UP001558613"/>
    </source>
</evidence>
<gene>
    <name evidence="2" type="ORF">QQF64_003173</name>
</gene>
<dbReference type="PANTHER" id="PTHR47773:SF1">
    <property type="entry name" value="C2H2-TYPE DOMAIN-CONTAINING PROTEIN"/>
    <property type="match status" value="1"/>
</dbReference>
<feature type="compositionally biased region" description="Acidic residues" evidence="1">
    <location>
        <begin position="1"/>
        <end position="16"/>
    </location>
</feature>
<comment type="caution">
    <text evidence="2">The sequence shown here is derived from an EMBL/GenBank/DDBJ whole genome shotgun (WGS) entry which is preliminary data.</text>
</comment>
<feature type="region of interest" description="Disordered" evidence="1">
    <location>
        <begin position="360"/>
        <end position="401"/>
    </location>
</feature>
<dbReference type="EMBL" id="JAYMGO010000011">
    <property type="protein sequence ID" value="KAL1265146.1"/>
    <property type="molecule type" value="Genomic_DNA"/>
</dbReference>
<feature type="compositionally biased region" description="Polar residues" evidence="1">
    <location>
        <begin position="50"/>
        <end position="69"/>
    </location>
</feature>
<evidence type="ECO:0000256" key="1">
    <source>
        <dbReference type="SAM" id="MobiDB-lite"/>
    </source>
</evidence>
<dbReference type="Proteomes" id="UP001558613">
    <property type="component" value="Unassembled WGS sequence"/>
</dbReference>
<name>A0ABR3MJ92_9TELE</name>
<organism evidence="2 3">
    <name type="scientific">Cirrhinus molitorella</name>
    <name type="common">mud carp</name>
    <dbReference type="NCBI Taxonomy" id="172907"/>
    <lineage>
        <taxon>Eukaryota</taxon>
        <taxon>Metazoa</taxon>
        <taxon>Chordata</taxon>
        <taxon>Craniata</taxon>
        <taxon>Vertebrata</taxon>
        <taxon>Euteleostomi</taxon>
        <taxon>Actinopterygii</taxon>
        <taxon>Neopterygii</taxon>
        <taxon>Teleostei</taxon>
        <taxon>Ostariophysi</taxon>
        <taxon>Cypriniformes</taxon>
        <taxon>Cyprinidae</taxon>
        <taxon>Labeoninae</taxon>
        <taxon>Labeonini</taxon>
        <taxon>Cirrhinus</taxon>
    </lineage>
</organism>
<reference evidence="2 3" key="1">
    <citation type="submission" date="2023-09" db="EMBL/GenBank/DDBJ databases">
        <authorList>
            <person name="Wang M."/>
        </authorList>
    </citation>
    <scope>NUCLEOTIDE SEQUENCE [LARGE SCALE GENOMIC DNA]</scope>
    <source>
        <strain evidence="2">GT-2023</strain>
        <tissue evidence="2">Liver</tissue>
    </source>
</reference>
<feature type="region of interest" description="Disordered" evidence="1">
    <location>
        <begin position="1"/>
        <end position="74"/>
    </location>
</feature>
<feature type="compositionally biased region" description="Low complexity" evidence="1">
    <location>
        <begin position="30"/>
        <end position="49"/>
    </location>
</feature>